<dbReference type="InParanoid" id="A0A7N2KRN5"/>
<dbReference type="Proteomes" id="UP000594261">
    <property type="component" value="Chromosome 2"/>
</dbReference>
<proteinExistence type="predicted"/>
<dbReference type="EnsemblPlants" id="QL02p004198:mrna">
    <property type="protein sequence ID" value="QL02p004198:mrna"/>
    <property type="gene ID" value="QL02p004198"/>
</dbReference>
<evidence type="ECO:0000313" key="2">
    <source>
        <dbReference type="EnsemblPlants" id="QL02p004198:mrna"/>
    </source>
</evidence>
<name>A0A7N2KRN5_QUELO</name>
<evidence type="ECO:0000313" key="3">
    <source>
        <dbReference type="Proteomes" id="UP000594261"/>
    </source>
</evidence>
<keyword evidence="3" id="KW-1185">Reference proteome</keyword>
<reference evidence="2" key="2">
    <citation type="submission" date="2021-01" db="UniProtKB">
        <authorList>
            <consortium name="EnsemblPlants"/>
        </authorList>
    </citation>
    <scope>IDENTIFICATION</scope>
</reference>
<protein>
    <submittedName>
        <fullName evidence="2">Uncharacterized protein</fullName>
    </submittedName>
</protein>
<dbReference type="AlphaFoldDB" id="A0A7N2KRN5"/>
<keyword evidence="1" id="KW-0732">Signal</keyword>
<dbReference type="Gramene" id="QL02p004198:mrna">
    <property type="protein sequence ID" value="QL02p004198:mrna"/>
    <property type="gene ID" value="QL02p004198"/>
</dbReference>
<accession>A0A7N2KRN5</accession>
<evidence type="ECO:0000256" key="1">
    <source>
        <dbReference type="SAM" id="SignalP"/>
    </source>
</evidence>
<feature type="signal peptide" evidence="1">
    <location>
        <begin position="1"/>
        <end position="16"/>
    </location>
</feature>
<feature type="chain" id="PRO_5029693187" evidence="1">
    <location>
        <begin position="17"/>
        <end position="87"/>
    </location>
</feature>
<sequence length="87" mass="10024">MLSSFGAALFTMVAWCLWQRRNRVRMDQSSWDLSQVMSGARELLQVFLVVHDSPSKPRLHYQPVRWCPPFMGEIAVALPAFYALPVQ</sequence>
<reference evidence="3" key="1">
    <citation type="journal article" date="2016" name="G3 (Bethesda)">
        <title>First Draft Assembly and Annotation of the Genome of a California Endemic Oak Quercus lobata Nee (Fagaceae).</title>
        <authorList>
            <person name="Sork V.L."/>
            <person name="Fitz-Gibbon S.T."/>
            <person name="Puiu D."/>
            <person name="Crepeau M."/>
            <person name="Gugger P.F."/>
            <person name="Sherman R."/>
            <person name="Stevens K."/>
            <person name="Langley C.H."/>
            <person name="Pellegrini M."/>
            <person name="Salzberg S.L."/>
        </authorList>
    </citation>
    <scope>NUCLEOTIDE SEQUENCE [LARGE SCALE GENOMIC DNA]</scope>
    <source>
        <strain evidence="3">cv. SW786</strain>
    </source>
</reference>
<organism evidence="2 3">
    <name type="scientific">Quercus lobata</name>
    <name type="common">Valley oak</name>
    <dbReference type="NCBI Taxonomy" id="97700"/>
    <lineage>
        <taxon>Eukaryota</taxon>
        <taxon>Viridiplantae</taxon>
        <taxon>Streptophyta</taxon>
        <taxon>Embryophyta</taxon>
        <taxon>Tracheophyta</taxon>
        <taxon>Spermatophyta</taxon>
        <taxon>Magnoliopsida</taxon>
        <taxon>eudicotyledons</taxon>
        <taxon>Gunneridae</taxon>
        <taxon>Pentapetalae</taxon>
        <taxon>rosids</taxon>
        <taxon>fabids</taxon>
        <taxon>Fagales</taxon>
        <taxon>Fagaceae</taxon>
        <taxon>Quercus</taxon>
    </lineage>
</organism>